<name>A0A922T4B7_9STRE</name>
<feature type="domain" description="HTH cro/C1-type" evidence="1">
    <location>
        <begin position="26"/>
        <end position="69"/>
    </location>
</feature>
<evidence type="ECO:0000313" key="2">
    <source>
        <dbReference type="EMBL" id="KED04123.1"/>
    </source>
</evidence>
<organism evidence="2 3">
    <name type="scientific">Streptococcus equi subsp. ruminatorum CECT 5772</name>
    <dbReference type="NCBI Taxonomy" id="1051981"/>
    <lineage>
        <taxon>Bacteria</taxon>
        <taxon>Bacillati</taxon>
        <taxon>Bacillota</taxon>
        <taxon>Bacilli</taxon>
        <taxon>Lactobacillales</taxon>
        <taxon>Streptococcaceae</taxon>
        <taxon>Streptococcus</taxon>
    </lineage>
</organism>
<evidence type="ECO:0000259" key="1">
    <source>
        <dbReference type="PROSITE" id="PS50943"/>
    </source>
</evidence>
<dbReference type="PROSITE" id="PS50943">
    <property type="entry name" value="HTH_CROC1"/>
    <property type="match status" value="1"/>
</dbReference>
<accession>A0A922T4B7</accession>
<dbReference type="Proteomes" id="UP000028704">
    <property type="component" value="Unassembled WGS sequence"/>
</dbReference>
<dbReference type="InterPro" id="IPR001387">
    <property type="entry name" value="Cro/C1-type_HTH"/>
</dbReference>
<evidence type="ECO:0000313" key="3">
    <source>
        <dbReference type="Proteomes" id="UP000028704"/>
    </source>
</evidence>
<dbReference type="EMBL" id="AWEX01000072">
    <property type="protein sequence ID" value="KED04123.1"/>
    <property type="molecule type" value="Genomic_DNA"/>
</dbReference>
<proteinExistence type="predicted"/>
<comment type="caution">
    <text evidence="2">The sequence shown here is derived from an EMBL/GenBank/DDBJ whole genome shotgun (WGS) entry which is preliminary data.</text>
</comment>
<dbReference type="AlphaFoldDB" id="A0A922T4B7"/>
<protein>
    <recommendedName>
        <fullName evidence="1">HTH cro/C1-type domain-containing protein</fullName>
    </recommendedName>
</protein>
<sequence length="284" mass="32936">MTLISELLKQYVNQESDSNQSVKTLLTDLSKQLDVPYSTLDKLFYNSQVPSLKTAEKLSMYFKQPVYLLMEIKGDSMKYISQSGDRYVVQVIRKGKKHTKSFFNLKEAQQYRQIILSDFDNTGYFPKSYQEKLTSLISKKFGRLTVLSITEPQKLDKSNRRLAICQCDCGTVKYICLSELQKSPDKGATLSCGCLQKEVTKNNFSKGHLKESVEKRINSQHMRIEPNISNRSTRIRNISYDQSKKMYRVTIVRNGSRYGGKHFKKLGEAQKYKKQLLEDIKKER</sequence>
<reference evidence="2 3" key="1">
    <citation type="journal article" date="2014" name="Int. J. Syst. Evol. Microbiol.">
        <title>Phylogenomics and the dynamic genome evolution of the genus Streptococcus.</title>
        <authorList>
            <consortium name="The Broad Institute Genome Sequencing Platform"/>
            <person name="Richards V.P."/>
            <person name="Palmer S.R."/>
            <person name="Pavinski Bitar P.D."/>
            <person name="Qin X."/>
            <person name="Weinstock G.M."/>
            <person name="Highlander S.K."/>
            <person name="Town C.D."/>
            <person name="Burne R.A."/>
            <person name="Stanhope M.J."/>
        </authorList>
    </citation>
    <scope>NUCLEOTIDE SEQUENCE [LARGE SCALE GENOMIC DNA]</scope>
    <source>
        <strain evidence="2 3">CECT 5772</strain>
    </source>
</reference>
<gene>
    <name evidence="2" type="ORF">CECT5772_07313</name>
</gene>